<protein>
    <submittedName>
        <fullName evidence="4">CDP-alcohol phosphatidyltransferase</fullName>
    </submittedName>
</protein>
<dbReference type="GO" id="GO:0008654">
    <property type="term" value="P:phospholipid biosynthetic process"/>
    <property type="evidence" value="ECO:0007669"/>
    <property type="project" value="InterPro"/>
</dbReference>
<dbReference type="AlphaFoldDB" id="A0A1M6KL33"/>
<dbReference type="EMBL" id="FQZF01000016">
    <property type="protein sequence ID" value="SHJ59635.1"/>
    <property type="molecule type" value="Genomic_DNA"/>
</dbReference>
<dbReference type="InterPro" id="IPR043130">
    <property type="entry name" value="CDP-OH_PTrfase_TM_dom"/>
</dbReference>
<evidence type="ECO:0000313" key="4">
    <source>
        <dbReference type="EMBL" id="SHJ59635.1"/>
    </source>
</evidence>
<dbReference type="GO" id="GO:0016780">
    <property type="term" value="F:phosphotransferase activity, for other substituted phosphate groups"/>
    <property type="evidence" value="ECO:0007669"/>
    <property type="project" value="InterPro"/>
</dbReference>
<comment type="similarity">
    <text evidence="2">Belongs to the CDP-alcohol phosphatidyltransferase class-I family.</text>
</comment>
<keyword evidence="1 2" id="KW-0808">Transferase</keyword>
<keyword evidence="5" id="KW-1185">Reference proteome</keyword>
<gene>
    <name evidence="4" type="ORF">SAMN02745194_02941</name>
</gene>
<dbReference type="Gene3D" id="1.20.120.1760">
    <property type="match status" value="1"/>
</dbReference>
<sequence length="198" mass="20855">MSANTVIHRIVRPAVRAVAPTGIRPNTITTMRLITGIAAAVAFAWDAGFWQHVGAAIFLLSMLLDRADGELARSTGQTSAAGHRYDLFSDCFSNIIAFLGIGIGQMVHLGFTGPLLGALAGVAIGAIFYQLHVMRIGTLRGYDLAPGITIDPDDLLALVPVLVWVGATVPMLWAAAIITPGAALYLAIAGTRHARVRS</sequence>
<dbReference type="OrthoDB" id="7390033at2"/>
<dbReference type="PROSITE" id="PS00379">
    <property type="entry name" value="CDP_ALCOHOL_P_TRANSF"/>
    <property type="match status" value="1"/>
</dbReference>
<dbReference type="RefSeq" id="WP_073135984.1">
    <property type="nucleotide sequence ID" value="NZ_FQZF01000016.1"/>
</dbReference>
<evidence type="ECO:0000313" key="5">
    <source>
        <dbReference type="Proteomes" id="UP000184387"/>
    </source>
</evidence>
<proteinExistence type="inferred from homology"/>
<name>A0A1M6KL33_9PROT</name>
<feature type="transmembrane region" description="Helical" evidence="3">
    <location>
        <begin position="115"/>
        <end position="135"/>
    </location>
</feature>
<keyword evidence="3" id="KW-0472">Membrane</keyword>
<evidence type="ECO:0000256" key="2">
    <source>
        <dbReference type="RuleBase" id="RU003750"/>
    </source>
</evidence>
<evidence type="ECO:0000256" key="1">
    <source>
        <dbReference type="ARBA" id="ARBA00022679"/>
    </source>
</evidence>
<feature type="transmembrane region" description="Helical" evidence="3">
    <location>
        <begin position="33"/>
        <end position="64"/>
    </location>
</feature>
<keyword evidence="3" id="KW-0812">Transmembrane</keyword>
<dbReference type="GO" id="GO:0016020">
    <property type="term" value="C:membrane"/>
    <property type="evidence" value="ECO:0007669"/>
    <property type="project" value="InterPro"/>
</dbReference>
<accession>A0A1M6KL33</accession>
<dbReference type="Pfam" id="PF01066">
    <property type="entry name" value="CDP-OH_P_transf"/>
    <property type="match status" value="1"/>
</dbReference>
<dbReference type="InterPro" id="IPR000462">
    <property type="entry name" value="CDP-OH_P_trans"/>
</dbReference>
<reference evidence="4 5" key="1">
    <citation type="submission" date="2016-11" db="EMBL/GenBank/DDBJ databases">
        <authorList>
            <person name="Jaros S."/>
            <person name="Januszkiewicz K."/>
            <person name="Wedrychowicz H."/>
        </authorList>
    </citation>
    <scope>NUCLEOTIDE SEQUENCE [LARGE SCALE GENOMIC DNA]</scope>
    <source>
        <strain evidence="4 5">DSM 14916</strain>
    </source>
</reference>
<organism evidence="4 5">
    <name type="scientific">Muricoccus roseus</name>
    <dbReference type="NCBI Taxonomy" id="198092"/>
    <lineage>
        <taxon>Bacteria</taxon>
        <taxon>Pseudomonadati</taxon>
        <taxon>Pseudomonadota</taxon>
        <taxon>Alphaproteobacteria</taxon>
        <taxon>Acetobacterales</taxon>
        <taxon>Roseomonadaceae</taxon>
        <taxon>Muricoccus</taxon>
    </lineage>
</organism>
<feature type="transmembrane region" description="Helical" evidence="3">
    <location>
        <begin position="155"/>
        <end position="188"/>
    </location>
</feature>
<dbReference type="Proteomes" id="UP000184387">
    <property type="component" value="Unassembled WGS sequence"/>
</dbReference>
<keyword evidence="3" id="KW-1133">Transmembrane helix</keyword>
<evidence type="ECO:0000256" key="3">
    <source>
        <dbReference type="SAM" id="Phobius"/>
    </source>
</evidence>
<dbReference type="InterPro" id="IPR048254">
    <property type="entry name" value="CDP_ALCOHOL_P_TRANSF_CS"/>
</dbReference>
<dbReference type="STRING" id="198092.SAMN02745194_02941"/>